<dbReference type="InterPro" id="IPR047741">
    <property type="entry name" value="DIP1984-like"/>
</dbReference>
<reference evidence="1 2" key="1">
    <citation type="submission" date="2018-06" db="EMBL/GenBank/DDBJ databases">
        <title>Whole genome sequencing of Candida tropicalis (genome annotated by CSBL at Korea University).</title>
        <authorList>
            <person name="Ahn J."/>
        </authorList>
    </citation>
    <scope>NUCLEOTIDE SEQUENCE [LARGE SCALE GENOMIC DNA]</scope>
    <source>
        <strain evidence="1 2">ATCC 20962</strain>
    </source>
</reference>
<evidence type="ECO:0000313" key="2">
    <source>
        <dbReference type="Proteomes" id="UP000253472"/>
    </source>
</evidence>
<proteinExistence type="predicted"/>
<dbReference type="STRING" id="5486.A0A367Y9U8"/>
<accession>A0A367Y9U8</accession>
<dbReference type="OrthoDB" id="4022099at2759"/>
<dbReference type="AlphaFoldDB" id="A0A367Y9U8"/>
<sequence>MKLVEALQLKERLEDQMADTLVLISKCCKAQEGSKPPLDPDVLFQEYEALEKELIDVTVRIQNTNNAIKFKYLNNDTAKTMTQALAELDALKMQRLRVDYIVTHGIVENDRWSTKKIPDVSYVDVAKYYKLKQEILNQWHSLKMSIQTANMEFDLI</sequence>
<dbReference type="EMBL" id="QLNQ01000025">
    <property type="protein sequence ID" value="RCK62635.1"/>
    <property type="molecule type" value="Genomic_DNA"/>
</dbReference>
<name>A0A367Y9U8_9ASCO</name>
<dbReference type="Gene3D" id="6.10.320.10">
    <property type="match status" value="1"/>
</dbReference>
<dbReference type="Proteomes" id="UP000253472">
    <property type="component" value="Unassembled WGS sequence"/>
</dbReference>
<comment type="caution">
    <text evidence="1">The sequence shown here is derived from an EMBL/GenBank/DDBJ whole genome shotgun (WGS) entry which is preliminary data.</text>
</comment>
<dbReference type="NCBIfam" id="NF038048">
    <property type="entry name" value="DIP1984_fam"/>
    <property type="match status" value="1"/>
</dbReference>
<keyword evidence="2" id="KW-1185">Reference proteome</keyword>
<protein>
    <submittedName>
        <fullName evidence="1">Uncharacterized protein</fullName>
    </submittedName>
</protein>
<evidence type="ECO:0000313" key="1">
    <source>
        <dbReference type="EMBL" id="RCK62635.1"/>
    </source>
</evidence>
<organism evidence="1 2">
    <name type="scientific">Candida viswanathii</name>
    <dbReference type="NCBI Taxonomy" id="5486"/>
    <lineage>
        <taxon>Eukaryota</taxon>
        <taxon>Fungi</taxon>
        <taxon>Dikarya</taxon>
        <taxon>Ascomycota</taxon>
        <taxon>Saccharomycotina</taxon>
        <taxon>Pichiomycetes</taxon>
        <taxon>Debaryomycetaceae</taxon>
        <taxon>Candida/Lodderomyces clade</taxon>
        <taxon>Candida</taxon>
    </lineage>
</organism>
<gene>
    <name evidence="1" type="ORF">Cantr_09322</name>
</gene>
<dbReference type="Pfam" id="PF20935">
    <property type="entry name" value="DUF6847"/>
    <property type="match status" value="1"/>
</dbReference>